<dbReference type="EMBL" id="WSTA01000007">
    <property type="protein sequence ID" value="MWB97477.1"/>
    <property type="molecule type" value="Genomic_DNA"/>
</dbReference>
<sequence>MTGAARLGIGLAAVGRPAYITDGRDRDLGAGADRSVPELESRAHDVLEEAWSLGLRFIDAARSYGRAEAFLGSWLRAHPERRSRLTIESKWGYAYVGGWRMDAEVHEVKEHSTAMLRRQWPETLGALGTTPDRYLVHSLTSDSPAFDDPGLLDALRGLADRGVRVGLSTSGPKQADAVRMALDLPDTPFSVVQSTWNLLESSVGPALAEAADAGWAVVVKEALANGRLLDAEAVPGLAALAADHGLSLDALAIGAALGRPWAETVLSGAVAPEQLRANDTARPLPLDEATLAACAVPAAEYWAARGARPWT</sequence>
<dbReference type="AlphaFoldDB" id="A0A6I4P2G2"/>
<dbReference type="SUPFAM" id="SSF51430">
    <property type="entry name" value="NAD(P)-linked oxidoreductase"/>
    <property type="match status" value="1"/>
</dbReference>
<reference evidence="2 3" key="1">
    <citation type="submission" date="2019-12" db="EMBL/GenBank/DDBJ databases">
        <authorList>
            <person name="Kim Y.S."/>
        </authorList>
    </citation>
    <scope>NUCLEOTIDE SEQUENCE [LARGE SCALE GENOMIC DNA]</scope>
    <source>
        <strain evidence="2 3">MMS17-SY077</strain>
    </source>
</reference>
<dbReference type="Gene3D" id="3.20.20.100">
    <property type="entry name" value="NADP-dependent oxidoreductase domain"/>
    <property type="match status" value="1"/>
</dbReference>
<evidence type="ECO:0000313" key="3">
    <source>
        <dbReference type="Proteomes" id="UP000438182"/>
    </source>
</evidence>
<dbReference type="Pfam" id="PF00248">
    <property type="entry name" value="Aldo_ket_red"/>
    <property type="match status" value="1"/>
</dbReference>
<comment type="caution">
    <text evidence="2">The sequence shown here is derived from an EMBL/GenBank/DDBJ whole genome shotgun (WGS) entry which is preliminary data.</text>
</comment>
<proteinExistence type="predicted"/>
<gene>
    <name evidence="2" type="ORF">GB864_02740</name>
</gene>
<protein>
    <submittedName>
        <fullName evidence="2">Aldo/keto reductase</fullName>
    </submittedName>
</protein>
<name>A0A6I4P2G2_9MICO</name>
<dbReference type="InterPro" id="IPR053135">
    <property type="entry name" value="AKR2_Oxidoreductase"/>
</dbReference>
<organism evidence="2 3">
    <name type="scientific">Agromyces seonyuensis</name>
    <dbReference type="NCBI Taxonomy" id="2662446"/>
    <lineage>
        <taxon>Bacteria</taxon>
        <taxon>Bacillati</taxon>
        <taxon>Actinomycetota</taxon>
        <taxon>Actinomycetes</taxon>
        <taxon>Micrococcales</taxon>
        <taxon>Microbacteriaceae</taxon>
        <taxon>Agromyces</taxon>
    </lineage>
</organism>
<dbReference type="RefSeq" id="WP_160422824.1">
    <property type="nucleotide sequence ID" value="NZ_WSTA01000007.1"/>
</dbReference>
<dbReference type="InterPro" id="IPR036812">
    <property type="entry name" value="NAD(P)_OxRdtase_dom_sf"/>
</dbReference>
<keyword evidence="3" id="KW-1185">Reference proteome</keyword>
<accession>A0A6I4P2G2</accession>
<dbReference type="InterPro" id="IPR023210">
    <property type="entry name" value="NADP_OxRdtase_dom"/>
</dbReference>
<dbReference type="PANTHER" id="PTHR43312:SF1">
    <property type="entry name" value="NADP-DEPENDENT OXIDOREDUCTASE DOMAIN-CONTAINING PROTEIN"/>
    <property type="match status" value="1"/>
</dbReference>
<dbReference type="PANTHER" id="PTHR43312">
    <property type="entry name" value="D-THREO-ALDOSE 1-DEHYDROGENASE"/>
    <property type="match status" value="1"/>
</dbReference>
<evidence type="ECO:0000313" key="2">
    <source>
        <dbReference type="EMBL" id="MWB97477.1"/>
    </source>
</evidence>
<dbReference type="Proteomes" id="UP000438182">
    <property type="component" value="Unassembled WGS sequence"/>
</dbReference>
<feature type="domain" description="NADP-dependent oxidoreductase" evidence="1">
    <location>
        <begin position="41"/>
        <end position="294"/>
    </location>
</feature>
<evidence type="ECO:0000259" key="1">
    <source>
        <dbReference type="Pfam" id="PF00248"/>
    </source>
</evidence>